<comment type="caution">
    <text evidence="3">The sequence shown here is derived from an EMBL/GenBank/DDBJ whole genome shotgun (WGS) entry which is preliminary data.</text>
</comment>
<dbReference type="NCBIfam" id="NF009154">
    <property type="entry name" value="PRK12497.3-3"/>
    <property type="match status" value="1"/>
</dbReference>
<dbReference type="InterPro" id="IPR003509">
    <property type="entry name" value="UPF0102_YraN-like"/>
</dbReference>
<evidence type="ECO:0000256" key="2">
    <source>
        <dbReference type="HAMAP-Rule" id="MF_00048"/>
    </source>
</evidence>
<dbReference type="InterPro" id="IPR011856">
    <property type="entry name" value="tRNA_endonuc-like_dom_sf"/>
</dbReference>
<dbReference type="PANTHER" id="PTHR34039:SF1">
    <property type="entry name" value="UPF0102 PROTEIN YRAN"/>
    <property type="match status" value="1"/>
</dbReference>
<comment type="similarity">
    <text evidence="1 2">Belongs to the UPF0102 family.</text>
</comment>
<dbReference type="Proteomes" id="UP000292003">
    <property type="component" value="Unassembled WGS sequence"/>
</dbReference>
<dbReference type="EMBL" id="SFCC01000003">
    <property type="protein sequence ID" value="RZQ64803.1"/>
    <property type="molecule type" value="Genomic_DNA"/>
</dbReference>
<dbReference type="NCBIfam" id="TIGR00252">
    <property type="entry name" value="YraN family protein"/>
    <property type="match status" value="1"/>
</dbReference>
<reference evidence="3 4" key="1">
    <citation type="submission" date="2019-02" db="EMBL/GenBank/DDBJ databases">
        <title>Draft genome sequence of Amycolatopsis sp. 8-3EHSu isolated from roots of Suaeda maritima.</title>
        <authorList>
            <person name="Duangmal K."/>
            <person name="Chantavorakit T."/>
        </authorList>
    </citation>
    <scope>NUCLEOTIDE SEQUENCE [LARGE SCALE GENOMIC DNA]</scope>
    <source>
        <strain evidence="3 4">8-3EHSu</strain>
    </source>
</reference>
<evidence type="ECO:0000313" key="4">
    <source>
        <dbReference type="Proteomes" id="UP000292003"/>
    </source>
</evidence>
<protein>
    <recommendedName>
        <fullName evidence="2">UPF0102 protein EWH70_07920</fullName>
    </recommendedName>
</protein>
<organism evidence="3 4">
    <name type="scientific">Amycolatopsis suaedae</name>
    <dbReference type="NCBI Taxonomy" id="2510978"/>
    <lineage>
        <taxon>Bacteria</taxon>
        <taxon>Bacillati</taxon>
        <taxon>Actinomycetota</taxon>
        <taxon>Actinomycetes</taxon>
        <taxon>Pseudonocardiales</taxon>
        <taxon>Pseudonocardiaceae</taxon>
        <taxon>Amycolatopsis</taxon>
    </lineage>
</organism>
<sequence length="128" mass="14085">MAATGTATEPGDSRRSLGRRGERLAAAHLKRAGLTVLEANWRCREGELDLLATDGRMLVVCEVKTRSGAACGDGEESVTAAKAARIRRLANRWLCARRVQWCRVRFDVIAVTLPEDGRPELRHIEGAF</sequence>
<keyword evidence="4" id="KW-1185">Reference proteome</keyword>
<dbReference type="GO" id="GO:0003676">
    <property type="term" value="F:nucleic acid binding"/>
    <property type="evidence" value="ECO:0007669"/>
    <property type="project" value="InterPro"/>
</dbReference>
<dbReference type="Pfam" id="PF02021">
    <property type="entry name" value="UPF0102"/>
    <property type="match status" value="1"/>
</dbReference>
<evidence type="ECO:0000313" key="3">
    <source>
        <dbReference type="EMBL" id="RZQ64803.1"/>
    </source>
</evidence>
<dbReference type="AlphaFoldDB" id="A0A4Q7JDS4"/>
<dbReference type="HAMAP" id="MF_00048">
    <property type="entry name" value="UPF0102"/>
    <property type="match status" value="1"/>
</dbReference>
<name>A0A4Q7JDS4_9PSEU</name>
<dbReference type="InterPro" id="IPR011335">
    <property type="entry name" value="Restrct_endonuc-II-like"/>
</dbReference>
<gene>
    <name evidence="3" type="ORF">EWH70_07920</name>
</gene>
<dbReference type="PANTHER" id="PTHR34039">
    <property type="entry name" value="UPF0102 PROTEIN YRAN"/>
    <property type="match status" value="1"/>
</dbReference>
<dbReference type="Gene3D" id="3.40.1350.10">
    <property type="match status" value="1"/>
</dbReference>
<dbReference type="CDD" id="cd20736">
    <property type="entry name" value="PoNe_Nuclease"/>
    <property type="match status" value="1"/>
</dbReference>
<dbReference type="RefSeq" id="WP_130474602.1">
    <property type="nucleotide sequence ID" value="NZ_SFCC01000003.1"/>
</dbReference>
<evidence type="ECO:0000256" key="1">
    <source>
        <dbReference type="ARBA" id="ARBA00006738"/>
    </source>
</evidence>
<dbReference type="NCBIfam" id="NF009150">
    <property type="entry name" value="PRK12497.1-3"/>
    <property type="match status" value="1"/>
</dbReference>
<accession>A0A4Q7JDS4</accession>
<dbReference type="OrthoDB" id="9794876at2"/>
<dbReference type="SUPFAM" id="SSF52980">
    <property type="entry name" value="Restriction endonuclease-like"/>
    <property type="match status" value="1"/>
</dbReference>
<proteinExistence type="inferred from homology"/>